<dbReference type="CDD" id="cd07034">
    <property type="entry name" value="TPP_PYR_PFOR_IOR-alpha_like"/>
    <property type="match status" value="1"/>
</dbReference>
<dbReference type="InterPro" id="IPR002880">
    <property type="entry name" value="Pyrv_Fd/Flavodoxin_OxRdtase_N"/>
</dbReference>
<dbReference type="EMBL" id="LR746496">
    <property type="protein sequence ID" value="CAA7601438.1"/>
    <property type="molecule type" value="Genomic_DNA"/>
</dbReference>
<keyword evidence="4" id="KW-0670">Pyruvate</keyword>
<sequence>MSNARLMQGNEACAEGALAAGVRFFAGYPITPSTEIAEIMAEKLPLLGGTFIQMEDEIGSMAAVIGASLTGAKALTATSGPGFSLKQENIGFAIATEVPCVVVDVQRAGPSTGLPTSPAQADVMQARWGTHGDHPAIVLSPASVQECYELTVQAFNFAEEFRTAVIMLMDEVIGHLREKVELRENLAVVDRKKPSVPPDRYIPYVNDESRIPAMANFGEGYRYHVTGLTHGENGLPTGKPEVAGKFLQRLTHKLDPYLDRIQRWEEVELSDAELVIVAYGCTARPVREALGAARREGLKVGLFRPITIWPFPSGEIAKLGGRKFLVPEMNSGQLVGEVERIFGPKNIHRYNRIDGELITPGEILEKIREVMA</sequence>
<reference evidence="5" key="1">
    <citation type="submission" date="2014-11" db="EMBL/GenBank/DDBJ databases">
        <authorList>
            <person name="Hornung B.V."/>
        </authorList>
    </citation>
    <scope>NUCLEOTIDE SEQUENCE</scope>
    <source>
        <strain evidence="5">INE</strain>
    </source>
</reference>
<dbReference type="EMBL" id="CDGJ01000096">
    <property type="protein sequence ID" value="CEJ08869.1"/>
    <property type="molecule type" value="Genomic_DNA"/>
</dbReference>
<protein>
    <submittedName>
        <fullName evidence="5">2-oxoglutarate synthase subunit KorA</fullName>
    </submittedName>
    <submittedName>
        <fullName evidence="4">Pyruvate flavodoxin/ferredoxin oxidoreductase</fullName>
        <ecNumber evidence="4">1.-.-.-</ecNumber>
    </submittedName>
</protein>
<evidence type="ECO:0000313" key="4">
    <source>
        <dbReference type="EMBL" id="CAA7601438.1"/>
    </source>
</evidence>
<keyword evidence="1 4" id="KW-0560">Oxidoreductase</keyword>
<dbReference type="Gene3D" id="3.40.50.970">
    <property type="match status" value="1"/>
</dbReference>
<dbReference type="GO" id="GO:0016491">
    <property type="term" value="F:oxidoreductase activity"/>
    <property type="evidence" value="ECO:0007669"/>
    <property type="project" value="UniProtKB-KW"/>
</dbReference>
<dbReference type="NCBIfam" id="NF006412">
    <property type="entry name" value="PRK08659.1"/>
    <property type="match status" value="1"/>
</dbReference>
<dbReference type="Gene3D" id="3.40.50.920">
    <property type="match status" value="1"/>
</dbReference>
<dbReference type="PANTHER" id="PTHR43088">
    <property type="entry name" value="SUBUNIT OF PYRUVATE:FLAVODOXIN OXIDOREDUCTASE-RELATED"/>
    <property type="match status" value="1"/>
</dbReference>
<dbReference type="InterPro" id="IPR033412">
    <property type="entry name" value="PFOR_II"/>
</dbReference>
<accession>A0A8S0W394</accession>
<dbReference type="InterPro" id="IPR009014">
    <property type="entry name" value="Transketo_C/PFOR_II"/>
</dbReference>
<dbReference type="InterPro" id="IPR052368">
    <property type="entry name" value="2-oxoacid_oxidoreductase"/>
</dbReference>
<dbReference type="AlphaFoldDB" id="A0A8S0W394"/>
<dbReference type="Pfam" id="PF01855">
    <property type="entry name" value="POR_N"/>
    <property type="match status" value="1"/>
</dbReference>
<dbReference type="PANTHER" id="PTHR43088:SF1">
    <property type="entry name" value="SUBUNIT OF PYRUVATE:FLAVODOXIN OXIDOREDUCTASE"/>
    <property type="match status" value="1"/>
</dbReference>
<evidence type="ECO:0000259" key="2">
    <source>
        <dbReference type="Pfam" id="PF01855"/>
    </source>
</evidence>
<evidence type="ECO:0000313" key="6">
    <source>
        <dbReference type="Proteomes" id="UP001071230"/>
    </source>
</evidence>
<feature type="domain" description="Pyruvate flavodoxin/ferredoxin oxidoreductase pyrimidine binding" evidence="2">
    <location>
        <begin position="15"/>
        <end position="238"/>
    </location>
</feature>
<dbReference type="InterPro" id="IPR029061">
    <property type="entry name" value="THDP-binding"/>
</dbReference>
<dbReference type="Proteomes" id="UP000836597">
    <property type="component" value="Chromosome"/>
</dbReference>
<dbReference type="EC" id="1.-.-.-" evidence="4"/>
<feature type="domain" description="Pyruvate:ferredoxin oxidoreductase core" evidence="3">
    <location>
        <begin position="272"/>
        <end position="363"/>
    </location>
</feature>
<dbReference type="FunFam" id="3.40.50.970:FF:000022">
    <property type="entry name" value="2-oxoglutarate ferredoxin oxidoreductase alpha subunit"/>
    <property type="match status" value="1"/>
</dbReference>
<dbReference type="KEGG" id="aacx:DEACI_2105"/>
<name>A0A8S0W394_9FIRM</name>
<evidence type="ECO:0000259" key="3">
    <source>
        <dbReference type="Pfam" id="PF17147"/>
    </source>
</evidence>
<evidence type="ECO:0000256" key="1">
    <source>
        <dbReference type="ARBA" id="ARBA00023002"/>
    </source>
</evidence>
<dbReference type="SUPFAM" id="SSF52518">
    <property type="entry name" value="Thiamin diphosphate-binding fold (THDP-binding)"/>
    <property type="match status" value="1"/>
</dbReference>
<reference evidence="4" key="2">
    <citation type="submission" date="2020-01" db="EMBL/GenBank/DDBJ databases">
        <authorList>
            <person name="Hornung B."/>
        </authorList>
    </citation>
    <scope>NUCLEOTIDE SEQUENCE</scope>
    <source>
        <strain evidence="4">PacBioINE</strain>
    </source>
</reference>
<dbReference type="Proteomes" id="UP001071230">
    <property type="component" value="Unassembled WGS sequence"/>
</dbReference>
<dbReference type="RefSeq" id="WP_240984965.1">
    <property type="nucleotide sequence ID" value="NZ_CDGJ01000096.1"/>
</dbReference>
<dbReference type="Pfam" id="PF17147">
    <property type="entry name" value="PFOR_II"/>
    <property type="match status" value="1"/>
</dbReference>
<organism evidence="4">
    <name type="scientific">Acididesulfobacillus acetoxydans</name>
    <dbReference type="NCBI Taxonomy" id="1561005"/>
    <lineage>
        <taxon>Bacteria</taxon>
        <taxon>Bacillati</taxon>
        <taxon>Bacillota</taxon>
        <taxon>Clostridia</taxon>
        <taxon>Eubacteriales</taxon>
        <taxon>Peptococcaceae</taxon>
        <taxon>Acididesulfobacillus</taxon>
    </lineage>
</organism>
<evidence type="ECO:0000313" key="5">
    <source>
        <dbReference type="EMBL" id="CEJ08869.1"/>
    </source>
</evidence>
<keyword evidence="6" id="KW-1185">Reference proteome</keyword>
<gene>
    <name evidence="4" type="ORF">DEACI_2105</name>
    <name evidence="5" type="ORF">DEACI_3351</name>
</gene>
<dbReference type="SUPFAM" id="SSF52922">
    <property type="entry name" value="TK C-terminal domain-like"/>
    <property type="match status" value="1"/>
</dbReference>
<proteinExistence type="predicted"/>